<dbReference type="EMBL" id="KZ270633">
    <property type="protein sequence ID" value="OZC05621.1"/>
    <property type="molecule type" value="Genomic_DNA"/>
</dbReference>
<dbReference type="Proteomes" id="UP000242913">
    <property type="component" value="Unassembled WGS sequence"/>
</dbReference>
<sequence>MKVGKMEPKEFNRWLEKKLNSIMEKYRVEAKNSDLAWMGEENIQYALDGFEAAIKIIIDDDPHLGSLAERLLVFMEAKNKGEEEDFKAEMGAEIQLILENFHMKQVEKFSENVCRIMKHLENAEQKIDNNVVRRMDDLG</sequence>
<dbReference type="OrthoDB" id="5870321at2759"/>
<accession>A0A238BJR1</accession>
<proteinExistence type="predicted"/>
<evidence type="ECO:0000313" key="1">
    <source>
        <dbReference type="EMBL" id="OZC05621.1"/>
    </source>
</evidence>
<reference evidence="1 2" key="1">
    <citation type="submission" date="2015-12" db="EMBL/GenBank/DDBJ databases">
        <title>Draft genome of the nematode, Onchocerca flexuosa.</title>
        <authorList>
            <person name="Mitreva M."/>
        </authorList>
    </citation>
    <scope>NUCLEOTIDE SEQUENCE [LARGE SCALE GENOMIC DNA]</scope>
    <source>
        <strain evidence="1">Red Deer</strain>
    </source>
</reference>
<keyword evidence="2" id="KW-1185">Reference proteome</keyword>
<protein>
    <submittedName>
        <fullName evidence="1">Uncharacterized protein</fullName>
    </submittedName>
</protein>
<organism evidence="1 2">
    <name type="scientific">Onchocerca flexuosa</name>
    <dbReference type="NCBI Taxonomy" id="387005"/>
    <lineage>
        <taxon>Eukaryota</taxon>
        <taxon>Metazoa</taxon>
        <taxon>Ecdysozoa</taxon>
        <taxon>Nematoda</taxon>
        <taxon>Chromadorea</taxon>
        <taxon>Rhabditida</taxon>
        <taxon>Spirurina</taxon>
        <taxon>Spiruromorpha</taxon>
        <taxon>Filarioidea</taxon>
        <taxon>Onchocercidae</taxon>
        <taxon>Onchocerca</taxon>
    </lineage>
</organism>
<name>A0A238BJR1_9BILA</name>
<gene>
    <name evidence="1" type="ORF">X798_07405</name>
</gene>
<dbReference type="AlphaFoldDB" id="A0A238BJR1"/>
<feature type="non-terminal residue" evidence="1">
    <location>
        <position position="139"/>
    </location>
</feature>
<evidence type="ECO:0000313" key="2">
    <source>
        <dbReference type="Proteomes" id="UP000242913"/>
    </source>
</evidence>